<dbReference type="PANTHER" id="PTHR41729">
    <property type="entry name" value="GLUTAMYL-TRNA SYNTHETASE"/>
    <property type="match status" value="1"/>
</dbReference>
<dbReference type="Pfam" id="PF13875">
    <property type="entry name" value="DUF4202"/>
    <property type="match status" value="1"/>
</dbReference>
<protein>
    <recommendedName>
        <fullName evidence="3">Glutamyl-tRNA synthetase</fullName>
    </recommendedName>
</protein>
<dbReference type="PANTHER" id="PTHR41729:SF1">
    <property type="entry name" value="GLUTAMYL-TRNA SYNTHETASE"/>
    <property type="match status" value="1"/>
</dbReference>
<dbReference type="Proteomes" id="UP000027997">
    <property type="component" value="Unassembled WGS sequence"/>
</dbReference>
<sequence length="190" mass="21467">MTRLAETLTAIDQLHGMDPKIIDGTPAELSYALQMTHWLQQLAPDASEELQIAVRSQHLCRWEIPRSEYPEGRTGYLKWRTELGKLHARKASKIMASNGYSEESCAQTSAIIRKQGIKRNADAQTLEDCACLVFLTRDFSAFATKYPKDKVISIVQKTWKKMSEQAQQKALELPFSEPDLKILQEALAGN</sequence>
<dbReference type="RefSeq" id="WP_020580855.1">
    <property type="nucleotide sequence ID" value="NZ_JOJP01000001.1"/>
</dbReference>
<dbReference type="eggNOG" id="COG1670">
    <property type="taxonomic scope" value="Bacteria"/>
</dbReference>
<evidence type="ECO:0000313" key="1">
    <source>
        <dbReference type="EMBL" id="KEI70556.1"/>
    </source>
</evidence>
<keyword evidence="2" id="KW-1185">Reference proteome</keyword>
<dbReference type="STRING" id="305900.GV64_07230"/>
<evidence type="ECO:0000313" key="2">
    <source>
        <dbReference type="Proteomes" id="UP000027997"/>
    </source>
</evidence>
<name>A0A081K8T0_9GAMM</name>
<dbReference type="EMBL" id="JOJP01000001">
    <property type="protein sequence ID" value="KEI70556.1"/>
    <property type="molecule type" value="Genomic_DNA"/>
</dbReference>
<evidence type="ECO:0008006" key="3">
    <source>
        <dbReference type="Google" id="ProtNLM"/>
    </source>
</evidence>
<reference evidence="1 2" key="1">
    <citation type="submission" date="2014-06" db="EMBL/GenBank/DDBJ databases">
        <title>Whole Genome Sequences of Three Symbiotic Endozoicomonas Bacteria.</title>
        <authorList>
            <person name="Neave M.J."/>
            <person name="Apprill A."/>
            <person name="Voolstra C.R."/>
        </authorList>
    </citation>
    <scope>NUCLEOTIDE SEQUENCE [LARGE SCALE GENOMIC DNA]</scope>
    <source>
        <strain evidence="1 2">DSM 22380</strain>
    </source>
</reference>
<gene>
    <name evidence="1" type="ORF">GV64_07230</name>
</gene>
<dbReference type="InterPro" id="IPR025255">
    <property type="entry name" value="DUF4202"/>
</dbReference>
<comment type="caution">
    <text evidence="1">The sequence shown here is derived from an EMBL/GenBank/DDBJ whole genome shotgun (WGS) entry which is preliminary data.</text>
</comment>
<organism evidence="1 2">
    <name type="scientific">Endozoicomonas elysicola</name>
    <dbReference type="NCBI Taxonomy" id="305900"/>
    <lineage>
        <taxon>Bacteria</taxon>
        <taxon>Pseudomonadati</taxon>
        <taxon>Pseudomonadota</taxon>
        <taxon>Gammaproteobacteria</taxon>
        <taxon>Oceanospirillales</taxon>
        <taxon>Endozoicomonadaceae</taxon>
        <taxon>Endozoicomonas</taxon>
    </lineage>
</organism>
<dbReference type="AlphaFoldDB" id="A0A081K8T0"/>
<accession>A0A081K8T0</accession>
<proteinExistence type="predicted"/>